<dbReference type="Proteomes" id="UP000681967">
    <property type="component" value="Unassembled WGS sequence"/>
</dbReference>
<dbReference type="AlphaFoldDB" id="A0A8S3GSI8"/>
<evidence type="ECO:0000313" key="2">
    <source>
        <dbReference type="Proteomes" id="UP000681967"/>
    </source>
</evidence>
<organism evidence="1 2">
    <name type="scientific">Rotaria magnacalcarata</name>
    <dbReference type="NCBI Taxonomy" id="392030"/>
    <lineage>
        <taxon>Eukaryota</taxon>
        <taxon>Metazoa</taxon>
        <taxon>Spiralia</taxon>
        <taxon>Gnathifera</taxon>
        <taxon>Rotifera</taxon>
        <taxon>Eurotatoria</taxon>
        <taxon>Bdelloidea</taxon>
        <taxon>Philodinida</taxon>
        <taxon>Philodinidae</taxon>
        <taxon>Rotaria</taxon>
    </lineage>
</organism>
<evidence type="ECO:0000313" key="1">
    <source>
        <dbReference type="EMBL" id="CAF5171117.1"/>
    </source>
</evidence>
<reference evidence="1" key="1">
    <citation type="submission" date="2021-02" db="EMBL/GenBank/DDBJ databases">
        <authorList>
            <person name="Nowell W R."/>
        </authorList>
    </citation>
    <scope>NUCLEOTIDE SEQUENCE</scope>
</reference>
<accession>A0A8S3GSI8</accession>
<name>A0A8S3GSI8_9BILA</name>
<gene>
    <name evidence="1" type="ORF">BYL167_LOCUS77313</name>
</gene>
<proteinExistence type="predicted"/>
<feature type="non-terminal residue" evidence="1">
    <location>
        <position position="18"/>
    </location>
</feature>
<dbReference type="EMBL" id="CAJOBH010281297">
    <property type="protein sequence ID" value="CAF5171117.1"/>
    <property type="molecule type" value="Genomic_DNA"/>
</dbReference>
<comment type="caution">
    <text evidence="1">The sequence shown here is derived from an EMBL/GenBank/DDBJ whole genome shotgun (WGS) entry which is preliminary data.</text>
</comment>
<protein>
    <submittedName>
        <fullName evidence="1">Uncharacterized protein</fullName>
    </submittedName>
</protein>
<sequence>MDIPWLLTQQRSSEHSST</sequence>